<evidence type="ECO:0000313" key="2">
    <source>
        <dbReference type="Proteomes" id="UP001060215"/>
    </source>
</evidence>
<name>A0ACC0J0Z5_9ERIC</name>
<sequence>MQSSLLFLARWSEASFVVPLIYTSLSLSLSLSLSSLVVEMAKAIIAQGGGGGDSNDQPNQPHSDVKLFNLWSFDDVQTTDISVMDYIAVSTANHATYVPHTAGRYSVERFRKAQCPIV</sequence>
<keyword evidence="2" id="KW-1185">Reference proteome</keyword>
<comment type="caution">
    <text evidence="1">The sequence shown here is derived from an EMBL/GenBank/DDBJ whole genome shotgun (WGS) entry which is preliminary data.</text>
</comment>
<accession>A0ACC0J0Z5</accession>
<gene>
    <name evidence="1" type="ORF">LOK49_LG01G01064</name>
</gene>
<proteinExistence type="predicted"/>
<dbReference type="EMBL" id="CM045758">
    <property type="protein sequence ID" value="KAI8030474.1"/>
    <property type="molecule type" value="Genomic_DNA"/>
</dbReference>
<evidence type="ECO:0000313" key="1">
    <source>
        <dbReference type="EMBL" id="KAI8030474.1"/>
    </source>
</evidence>
<reference evidence="1 2" key="1">
    <citation type="journal article" date="2022" name="Plant J.">
        <title>Chromosome-level genome of Camellia lanceoleosa provides a valuable resource for understanding genome evolution and self-incompatibility.</title>
        <authorList>
            <person name="Gong W."/>
            <person name="Xiao S."/>
            <person name="Wang L."/>
            <person name="Liao Z."/>
            <person name="Chang Y."/>
            <person name="Mo W."/>
            <person name="Hu G."/>
            <person name="Li W."/>
            <person name="Zhao G."/>
            <person name="Zhu H."/>
            <person name="Hu X."/>
            <person name="Ji K."/>
            <person name="Xiang X."/>
            <person name="Song Q."/>
            <person name="Yuan D."/>
            <person name="Jin S."/>
            <person name="Zhang L."/>
        </authorList>
    </citation>
    <scope>NUCLEOTIDE SEQUENCE [LARGE SCALE GENOMIC DNA]</scope>
    <source>
        <strain evidence="1">SQ_2022a</strain>
    </source>
</reference>
<organism evidence="1 2">
    <name type="scientific">Camellia lanceoleosa</name>
    <dbReference type="NCBI Taxonomy" id="1840588"/>
    <lineage>
        <taxon>Eukaryota</taxon>
        <taxon>Viridiplantae</taxon>
        <taxon>Streptophyta</taxon>
        <taxon>Embryophyta</taxon>
        <taxon>Tracheophyta</taxon>
        <taxon>Spermatophyta</taxon>
        <taxon>Magnoliopsida</taxon>
        <taxon>eudicotyledons</taxon>
        <taxon>Gunneridae</taxon>
        <taxon>Pentapetalae</taxon>
        <taxon>asterids</taxon>
        <taxon>Ericales</taxon>
        <taxon>Theaceae</taxon>
        <taxon>Camellia</taxon>
    </lineage>
</organism>
<dbReference type="Proteomes" id="UP001060215">
    <property type="component" value="Chromosome 1"/>
</dbReference>
<protein>
    <submittedName>
        <fullName evidence="1">Uncharacterized protein</fullName>
    </submittedName>
</protein>